<dbReference type="GO" id="GO:0005666">
    <property type="term" value="C:RNA polymerase III complex"/>
    <property type="evidence" value="ECO:0007669"/>
    <property type="project" value="InterPro"/>
</dbReference>
<evidence type="ECO:0000256" key="4">
    <source>
        <dbReference type="ARBA" id="ARBA00023242"/>
    </source>
</evidence>
<dbReference type="PANTHER" id="PTHR13408">
    <property type="entry name" value="DNA-DIRECTED RNA POLYMERASE III"/>
    <property type="match status" value="1"/>
</dbReference>
<keyword evidence="2" id="KW-0240">DNA-directed RNA polymerase</keyword>
<accession>A0A540N164</accession>
<dbReference type="Pfam" id="PF05132">
    <property type="entry name" value="RNA_pol_Rpc4"/>
    <property type="match status" value="1"/>
</dbReference>
<dbReference type="GO" id="GO:0042797">
    <property type="term" value="P:tRNA transcription by RNA polymerase III"/>
    <property type="evidence" value="ECO:0007669"/>
    <property type="project" value="TreeGrafter"/>
</dbReference>
<proteinExistence type="predicted"/>
<comment type="caution">
    <text evidence="5">The sequence shown here is derived from an EMBL/GenBank/DDBJ whole genome shotgun (WGS) entry which is preliminary data.</text>
</comment>
<evidence type="ECO:0000313" key="5">
    <source>
        <dbReference type="EMBL" id="TQE04739.1"/>
    </source>
</evidence>
<organism evidence="5 6">
    <name type="scientific">Malus baccata</name>
    <name type="common">Siberian crab apple</name>
    <name type="synonym">Pyrus baccata</name>
    <dbReference type="NCBI Taxonomy" id="106549"/>
    <lineage>
        <taxon>Eukaryota</taxon>
        <taxon>Viridiplantae</taxon>
        <taxon>Streptophyta</taxon>
        <taxon>Embryophyta</taxon>
        <taxon>Tracheophyta</taxon>
        <taxon>Spermatophyta</taxon>
        <taxon>Magnoliopsida</taxon>
        <taxon>eudicotyledons</taxon>
        <taxon>Gunneridae</taxon>
        <taxon>Pentapetalae</taxon>
        <taxon>rosids</taxon>
        <taxon>fabids</taxon>
        <taxon>Rosales</taxon>
        <taxon>Rosaceae</taxon>
        <taxon>Amygdaloideae</taxon>
        <taxon>Maleae</taxon>
        <taxon>Malus</taxon>
    </lineage>
</organism>
<dbReference type="PANTHER" id="PTHR13408:SF0">
    <property type="entry name" value="DNA-DIRECTED RNA POLYMERASE III SUBUNIT RPC4"/>
    <property type="match status" value="1"/>
</dbReference>
<sequence>MDKMLVCRSGAIKLKLGDSLFDVSSGMKCGFAQDVVVTNENERRDLVLSAS</sequence>
<dbReference type="InterPro" id="IPR007811">
    <property type="entry name" value="RPC4"/>
</dbReference>
<keyword evidence="6" id="KW-1185">Reference proteome</keyword>
<protein>
    <submittedName>
        <fullName evidence="5">Uncharacterized protein</fullName>
    </submittedName>
</protein>
<dbReference type="EMBL" id="VIEB01000134">
    <property type="protein sequence ID" value="TQE04739.1"/>
    <property type="molecule type" value="Genomic_DNA"/>
</dbReference>
<keyword evidence="4" id="KW-0539">Nucleus</keyword>
<reference evidence="5 6" key="1">
    <citation type="journal article" date="2019" name="G3 (Bethesda)">
        <title>Sequencing of a Wild Apple (Malus baccata) Genome Unravels the Differences Between Cultivated and Wild Apple Species Regarding Disease Resistance and Cold Tolerance.</title>
        <authorList>
            <person name="Chen X."/>
        </authorList>
    </citation>
    <scope>NUCLEOTIDE SEQUENCE [LARGE SCALE GENOMIC DNA]</scope>
    <source>
        <strain evidence="6">cv. Shandingzi</strain>
        <tissue evidence="5">Leaves</tissue>
    </source>
</reference>
<dbReference type="GO" id="GO:0003677">
    <property type="term" value="F:DNA binding"/>
    <property type="evidence" value="ECO:0007669"/>
    <property type="project" value="InterPro"/>
</dbReference>
<dbReference type="AlphaFoldDB" id="A0A540N164"/>
<evidence type="ECO:0000256" key="2">
    <source>
        <dbReference type="ARBA" id="ARBA00022478"/>
    </source>
</evidence>
<name>A0A540N164_MALBA</name>
<dbReference type="Proteomes" id="UP000315295">
    <property type="component" value="Unassembled WGS sequence"/>
</dbReference>
<dbReference type="STRING" id="106549.A0A540N164"/>
<evidence type="ECO:0000313" key="6">
    <source>
        <dbReference type="Proteomes" id="UP000315295"/>
    </source>
</evidence>
<keyword evidence="3" id="KW-0804">Transcription</keyword>
<evidence type="ECO:0000256" key="3">
    <source>
        <dbReference type="ARBA" id="ARBA00023163"/>
    </source>
</evidence>
<evidence type="ECO:0000256" key="1">
    <source>
        <dbReference type="ARBA" id="ARBA00004123"/>
    </source>
</evidence>
<gene>
    <name evidence="5" type="ORF">C1H46_009592</name>
</gene>
<comment type="subcellular location">
    <subcellularLocation>
        <location evidence="1">Nucleus</location>
    </subcellularLocation>
</comment>